<keyword evidence="1" id="KW-1133">Transmembrane helix</keyword>
<sequence>MNAYPNRIQGFAIVTAIFILVVLAVLGAFIVSISTNQQIGTALDIQGVRAYQAAKSGVEWGLYQVESVSAYNFSYGDGSTLPMAVGNANPNARACPASPASFAPAAPTLAGFTVTVTCAATVDVNNGPTVFRVVSTACNQPAAGACPNNAPTSPDYVERRIEVTL</sequence>
<feature type="transmembrane region" description="Helical" evidence="1">
    <location>
        <begin position="12"/>
        <end position="33"/>
    </location>
</feature>
<proteinExistence type="predicted"/>
<reference evidence="2" key="1">
    <citation type="journal article" date="2016" name="Appl. Environ. Microbiol.">
        <title>Functional Metagenomics of a Biostimulated Petroleum-Contaminated Soil Reveals an Extraordinary Diversity of Extradiol Dioxygenases.</title>
        <authorList>
            <person name="Terron-Gonzalez L."/>
            <person name="Martin-Cabello G."/>
            <person name="Ferrer M."/>
            <person name="Santero E."/>
        </authorList>
    </citation>
    <scope>NUCLEOTIDE SEQUENCE</scope>
</reference>
<keyword evidence="1" id="KW-0472">Membrane</keyword>
<evidence type="ECO:0000256" key="1">
    <source>
        <dbReference type="SAM" id="Phobius"/>
    </source>
</evidence>
<name>A0A126SXW1_9BACT</name>
<dbReference type="AlphaFoldDB" id="A0A126SXW1"/>
<protein>
    <submittedName>
        <fullName evidence="2">Putative mannose-sensitive agglutinin (MSHA) biogenesis protein MshP</fullName>
    </submittedName>
</protein>
<dbReference type="EMBL" id="KU144970">
    <property type="protein sequence ID" value="AMK59145.1"/>
    <property type="molecule type" value="Genomic_DNA"/>
</dbReference>
<keyword evidence="1" id="KW-0812">Transmembrane</keyword>
<evidence type="ECO:0000313" key="2">
    <source>
        <dbReference type="EMBL" id="AMK59145.1"/>
    </source>
</evidence>
<organism evidence="2">
    <name type="scientific">uncultured bacterium UPO42</name>
    <dbReference type="NCBI Taxonomy" id="1776967"/>
    <lineage>
        <taxon>Bacteria</taxon>
        <taxon>environmental samples</taxon>
    </lineage>
</organism>
<accession>A0A126SXW1</accession>